<dbReference type="AlphaFoldDB" id="A0A8J2JJG2"/>
<sequence length="19" mass="2030">MIDTVIASLIAGQLQRTSL</sequence>
<accession>A0A8J2JJG2</accession>
<keyword evidence="2" id="KW-1185">Reference proteome</keyword>
<dbReference type="Proteomes" id="UP000708208">
    <property type="component" value="Unassembled WGS sequence"/>
</dbReference>
<proteinExistence type="predicted"/>
<comment type="caution">
    <text evidence="1">The sequence shown here is derived from an EMBL/GenBank/DDBJ whole genome shotgun (WGS) entry which is preliminary data.</text>
</comment>
<organism evidence="1 2">
    <name type="scientific">Allacma fusca</name>
    <dbReference type="NCBI Taxonomy" id="39272"/>
    <lineage>
        <taxon>Eukaryota</taxon>
        <taxon>Metazoa</taxon>
        <taxon>Ecdysozoa</taxon>
        <taxon>Arthropoda</taxon>
        <taxon>Hexapoda</taxon>
        <taxon>Collembola</taxon>
        <taxon>Symphypleona</taxon>
        <taxon>Sminthuridae</taxon>
        <taxon>Allacma</taxon>
    </lineage>
</organism>
<feature type="non-terminal residue" evidence="1">
    <location>
        <position position="19"/>
    </location>
</feature>
<evidence type="ECO:0000313" key="2">
    <source>
        <dbReference type="Proteomes" id="UP000708208"/>
    </source>
</evidence>
<gene>
    <name evidence="1" type="ORF">AFUS01_LOCUS10265</name>
</gene>
<dbReference type="EMBL" id="CAJVCH010076215">
    <property type="protein sequence ID" value="CAG7721016.1"/>
    <property type="molecule type" value="Genomic_DNA"/>
</dbReference>
<reference evidence="1" key="1">
    <citation type="submission" date="2021-06" db="EMBL/GenBank/DDBJ databases">
        <authorList>
            <person name="Hodson N. C."/>
            <person name="Mongue J. A."/>
            <person name="Jaron S. K."/>
        </authorList>
    </citation>
    <scope>NUCLEOTIDE SEQUENCE</scope>
</reference>
<protein>
    <submittedName>
        <fullName evidence="1">Uncharacterized protein</fullName>
    </submittedName>
</protein>
<evidence type="ECO:0000313" key="1">
    <source>
        <dbReference type="EMBL" id="CAG7721016.1"/>
    </source>
</evidence>
<name>A0A8J2JJG2_9HEXA</name>